<dbReference type="CDD" id="cd02440">
    <property type="entry name" value="AdoMet_MTases"/>
    <property type="match status" value="1"/>
</dbReference>
<dbReference type="InterPro" id="IPR029063">
    <property type="entry name" value="SAM-dependent_MTases_sf"/>
</dbReference>
<dbReference type="SUPFAM" id="SSF53335">
    <property type="entry name" value="S-adenosyl-L-methionine-dependent methyltransferases"/>
    <property type="match status" value="2"/>
</dbReference>
<sequence length="954" mass="106809">MHSLQKPHAVPSLVDQGGVAVHTDIPACSEKTALALVMEASRLFRDAWMPIEVCLSMRDQLAIELGKEDPLATLFQGIPSRPWKFRHAELERLMASETLGGWALSAETVEYLIEKIEVYRPSAILEFGSGTSSLALAWVMTRLHGESSMPRVFSIDQSADHIEQTRAVLQRHQLVGAVRFLHAELALQTIGSRVARCYNLPGEVLERFLGGVRPDLILIDGPAGETGIRFGTVPLVSEVVDPNAVVIVDDGLRDSELDTADQWDRLGYVQWEGIRWEGKGLLSGKVRPALPASTRQWLERVECAIQPRSSCAPPMASDNVARNGQRVTASRLALKTHPIAIAGHTVARASSSSLSTGDQPTCLFVNTYYPGFLEHHYQRHPELLSAPYDAQHSALQASCFGDSDFYSFGLRAAGWAVQDVIANCPSLQRQWAFERGCDPAPEPLRTVLDQIAQVRPQVLYLQDLNVGTKEFLAAVRAHVDLIIGQIASPIPPHAHLDGFDLLISSFPHFVETFRRQGRVAYYQPLAFDPRVLKRLGNHRRDHALTFVGGVSPAHKGRYELLTALAQSLPIHFWGYGTQALIQQGVEARRLHGDVWGVDMFRVLAKSTITVNHHIDVAQSNANNMRLFEATGCGTLLVTDYKENLNDLFEIGAEVVAYRSITECVDLIAYYLNHHDEAAEIAKRGQARTLRDHTYEARMRHTAELLNRHLDMKIGANRLPDPDLGRISYGRHEIEPGQITVELEQSWQSDRIPLKQRALVQRELLDMYRGNPPDVFKTLAESLRPYVKPNVELLEIGCASGYYYEVLEYLLNTRLAYLGIDFSDAMIRLARAYYPGVQFEIGDGSALRFQERSIPIVISSCVLLHVREYALHIAEAARVASEVVVFHRTPIARHGDTKHFTKFAYDVETFEIRFNEAEFLELCRSVGMEFIAMHSISSEPGRDELEGTYVFRAPQ</sequence>
<protein>
    <recommendedName>
        <fullName evidence="5">Methyltransferase domain-containing protein</fullName>
    </recommendedName>
</protein>
<evidence type="ECO:0000313" key="3">
    <source>
        <dbReference type="EMBL" id="QPD04850.1"/>
    </source>
</evidence>
<dbReference type="InterPro" id="IPR055259">
    <property type="entry name" value="YkvP/CgeB_Glyco_trans-like"/>
</dbReference>
<dbReference type="KEGG" id="nkf:Nkreftii_002624"/>
<evidence type="ECO:0008006" key="5">
    <source>
        <dbReference type="Google" id="ProtNLM"/>
    </source>
</evidence>
<dbReference type="Gene3D" id="3.40.50.150">
    <property type="entry name" value="Vaccinia Virus protein VP39"/>
    <property type="match status" value="2"/>
</dbReference>
<dbReference type="Proteomes" id="UP000593737">
    <property type="component" value="Chromosome"/>
</dbReference>
<feature type="domain" description="Spore protein YkvP/CgeB glycosyl transferase-like" evidence="2">
    <location>
        <begin position="559"/>
        <end position="700"/>
    </location>
</feature>
<proteinExistence type="predicted"/>
<dbReference type="GO" id="GO:0008757">
    <property type="term" value="F:S-adenosylmethionine-dependent methyltransferase activity"/>
    <property type="evidence" value="ECO:0007669"/>
    <property type="project" value="InterPro"/>
</dbReference>
<organism evidence="3 4">
    <name type="scientific">Candidatus Nitrospira kreftii</name>
    <dbReference type="NCBI Taxonomy" id="2652173"/>
    <lineage>
        <taxon>Bacteria</taxon>
        <taxon>Pseudomonadati</taxon>
        <taxon>Nitrospirota</taxon>
        <taxon>Nitrospiria</taxon>
        <taxon>Nitrospirales</taxon>
        <taxon>Nitrospiraceae</taxon>
        <taxon>Nitrospira</taxon>
    </lineage>
</organism>
<evidence type="ECO:0000259" key="1">
    <source>
        <dbReference type="Pfam" id="PF08241"/>
    </source>
</evidence>
<feature type="domain" description="Methyltransferase type 11" evidence="1">
    <location>
        <begin position="793"/>
        <end position="879"/>
    </location>
</feature>
<dbReference type="AlphaFoldDB" id="A0A7S8FFC9"/>
<dbReference type="PANTHER" id="PTHR43861">
    <property type="entry name" value="TRANS-ACONITATE 2-METHYLTRANSFERASE-RELATED"/>
    <property type="match status" value="1"/>
</dbReference>
<gene>
    <name evidence="3" type="ORF">Nkreftii_002624</name>
</gene>
<dbReference type="EMBL" id="CP047423">
    <property type="protein sequence ID" value="QPD04850.1"/>
    <property type="molecule type" value="Genomic_DNA"/>
</dbReference>
<reference evidence="3 4" key="1">
    <citation type="journal article" date="2020" name="ISME J.">
        <title>Enrichment and physiological characterization of a novel comammox Nitrospira indicates ammonium inhibition of complete nitrification.</title>
        <authorList>
            <person name="Sakoula D."/>
            <person name="Koch H."/>
            <person name="Frank J."/>
            <person name="Jetten M.S.M."/>
            <person name="van Kessel M.A.H.J."/>
            <person name="Lucker S."/>
        </authorList>
    </citation>
    <scope>NUCLEOTIDE SEQUENCE [LARGE SCALE GENOMIC DNA]</scope>
    <source>
        <strain evidence="3">Comreactor17</strain>
    </source>
</reference>
<accession>A0A7S8FFC9</accession>
<dbReference type="Pfam" id="PF13524">
    <property type="entry name" value="Glyco_trans_1_2"/>
    <property type="match status" value="1"/>
</dbReference>
<evidence type="ECO:0000313" key="4">
    <source>
        <dbReference type="Proteomes" id="UP000593737"/>
    </source>
</evidence>
<dbReference type="PANTHER" id="PTHR43861:SF1">
    <property type="entry name" value="TRANS-ACONITATE 2-METHYLTRANSFERASE"/>
    <property type="match status" value="1"/>
</dbReference>
<name>A0A7S8FFC9_9BACT</name>
<evidence type="ECO:0000259" key="2">
    <source>
        <dbReference type="Pfam" id="PF13524"/>
    </source>
</evidence>
<dbReference type="Pfam" id="PF08241">
    <property type="entry name" value="Methyltransf_11"/>
    <property type="match status" value="1"/>
</dbReference>
<dbReference type="SUPFAM" id="SSF53756">
    <property type="entry name" value="UDP-Glycosyltransferase/glycogen phosphorylase"/>
    <property type="match status" value="1"/>
</dbReference>
<dbReference type="InterPro" id="IPR013216">
    <property type="entry name" value="Methyltransf_11"/>
</dbReference>